<dbReference type="SUPFAM" id="SSF48208">
    <property type="entry name" value="Six-hairpin glycosidases"/>
    <property type="match status" value="1"/>
</dbReference>
<dbReference type="FunCoup" id="A0A152A2I9">
    <property type="interactions" value="3"/>
</dbReference>
<dbReference type="OMA" id="ERTKYWK"/>
<dbReference type="GO" id="GO:0009311">
    <property type="term" value="P:oligosaccharide metabolic process"/>
    <property type="evidence" value="ECO:0007669"/>
    <property type="project" value="InterPro"/>
</dbReference>
<dbReference type="PANTHER" id="PTHR10412:SF10">
    <property type="entry name" value="GLYCOSYL HYDROLASE FAMILY 63 C-TERMINAL DOMAIN-CONTAINING PROTEIN"/>
    <property type="match status" value="1"/>
</dbReference>
<dbReference type="GO" id="GO:0004573">
    <property type="term" value="F:Glc3Man9GlcNAc2 oligosaccharide glucosidase activity"/>
    <property type="evidence" value="ECO:0007669"/>
    <property type="project" value="InterPro"/>
</dbReference>
<keyword evidence="3" id="KW-1185">Reference proteome</keyword>
<dbReference type="InterPro" id="IPR012341">
    <property type="entry name" value="6hp_glycosidase-like_sf"/>
</dbReference>
<dbReference type="OrthoDB" id="14419at2759"/>
<feature type="domain" description="Mannosylglycerate hydrolase MGH1-like glycoside hydrolase" evidence="1">
    <location>
        <begin position="428"/>
        <end position="671"/>
    </location>
</feature>
<sequence>MYSKTKEGQRLQDSLSRNSDWKKWGTYVGDREWGTVREDYSENGDPWSYFTHDQARSRAYRWSEDAIGGFCNRHQNICLGVAFWNGVDPIIKERYFGLTGPEGNHGEDVKEHYFYIDNLPTHSYAKMLYKYPMNEFPYEQLVQVNRQRSREEQEFELEDTGIFDNDEYFDCFIEYAKADQEDILCKVTVYNRSSDKSAPITVLPHLWFRNTWAWGYHSEKGTIEKLKDNTLLADEKHIGKRYYAVQDDSGAPIEYLFTENDTNHQKLFNWPNSSPYVKDGINNAVVKGWMDCVNPEHKGTKAAAKCHKVLKPGESFTVKIRFSDAANSQPFLDFDKIFKDRLEEADEFYESIHQNKLMEMDVKNIQRQALAGLLWTKQYYHFGVDMWKKGDPSHPRKVPVKRLTHWGHFYSNDVISMPDKFEFPFLCTWDLGIQMIPMMLIDLEWTKRQLILITREWYTHSNGQYAAYEWDFSDTNPPVHAWAALEVYQFILKTTGVKDIEFLEEIFHKSLLNFTWWVNKKDISGNNLFEGGFLGLDNIGVFDRSAKLPDGQRLLQADGTSWMAFYSANMLKISLILARERQSYEAIATKFLEHYISIAKSITSKSGGLWSAEDGFFFDSIVGGNNCNSRKIKLYTFVGLIPLYATEILDEETLNALPKFKDRLDWFVKYRPNLVANVASFTALGENNSRLLALVDKHKLEQILKKMVDCDWFLSDNGLRSLSKSHANEPYNFGCGTNTVSYNPGESTSGMFGGNSNWTGPCWIPVNYIMIQSLRTFYQYYGNSFQIEYPSGSGKLSNLNEIANDLSQRIIGIFKLDKESNKRKCTAKHSVYQKDHWKNYILFNEYFHGDNGQGLGASHQTGWTALVAKLIQELN</sequence>
<evidence type="ECO:0000259" key="1">
    <source>
        <dbReference type="Pfam" id="PF22422"/>
    </source>
</evidence>
<dbReference type="Pfam" id="PF22422">
    <property type="entry name" value="MGH1-like_GH"/>
    <property type="match status" value="1"/>
</dbReference>
<dbReference type="InterPro" id="IPR008928">
    <property type="entry name" value="6-hairpin_glycosidase_sf"/>
</dbReference>
<organism evidence="2 3">
    <name type="scientific">Tieghemostelium lacteum</name>
    <name type="common">Slime mold</name>
    <name type="synonym">Dictyostelium lacteum</name>
    <dbReference type="NCBI Taxonomy" id="361077"/>
    <lineage>
        <taxon>Eukaryota</taxon>
        <taxon>Amoebozoa</taxon>
        <taxon>Evosea</taxon>
        <taxon>Eumycetozoa</taxon>
        <taxon>Dictyostelia</taxon>
        <taxon>Dictyosteliales</taxon>
        <taxon>Raperosteliaceae</taxon>
        <taxon>Tieghemostelium</taxon>
    </lineage>
</organism>
<proteinExistence type="predicted"/>
<dbReference type="PANTHER" id="PTHR10412">
    <property type="entry name" value="MANNOSYL-OLIGOSACCHARIDE GLUCOSIDASE"/>
    <property type="match status" value="1"/>
</dbReference>
<dbReference type="Gene3D" id="1.50.10.10">
    <property type="match status" value="1"/>
</dbReference>
<evidence type="ECO:0000313" key="3">
    <source>
        <dbReference type="Proteomes" id="UP000076078"/>
    </source>
</evidence>
<dbReference type="AlphaFoldDB" id="A0A152A2I9"/>
<dbReference type="InParanoid" id="A0A152A2I9"/>
<protein>
    <recommendedName>
        <fullName evidence="1">Mannosylglycerate hydrolase MGH1-like glycoside hydrolase domain-containing protein</fullName>
    </recommendedName>
</protein>
<comment type="caution">
    <text evidence="2">The sequence shown here is derived from an EMBL/GenBank/DDBJ whole genome shotgun (WGS) entry which is preliminary data.</text>
</comment>
<dbReference type="STRING" id="361077.A0A152A2I9"/>
<accession>A0A152A2I9</accession>
<reference evidence="2 3" key="1">
    <citation type="submission" date="2015-12" db="EMBL/GenBank/DDBJ databases">
        <title>Dictyostelia acquired genes for synthesis and detection of signals that induce cell-type specialization by lateral gene transfer from prokaryotes.</title>
        <authorList>
            <person name="Gloeckner G."/>
            <person name="Schaap P."/>
        </authorList>
    </citation>
    <scope>NUCLEOTIDE SEQUENCE [LARGE SCALE GENOMIC DNA]</scope>
    <source>
        <strain evidence="2 3">TK</strain>
    </source>
</reference>
<dbReference type="InterPro" id="IPR004888">
    <property type="entry name" value="Glycoside_hydrolase_63"/>
</dbReference>
<evidence type="ECO:0000313" key="2">
    <source>
        <dbReference type="EMBL" id="KYR00420.1"/>
    </source>
</evidence>
<dbReference type="InterPro" id="IPR054491">
    <property type="entry name" value="MGH1-like_GH"/>
</dbReference>
<name>A0A152A2I9_TIELA</name>
<dbReference type="Proteomes" id="UP000076078">
    <property type="component" value="Unassembled WGS sequence"/>
</dbReference>
<gene>
    <name evidence="2" type="ORF">DLAC_03175</name>
</gene>
<dbReference type="EMBL" id="LODT01000015">
    <property type="protein sequence ID" value="KYR00420.1"/>
    <property type="molecule type" value="Genomic_DNA"/>
</dbReference>